<evidence type="ECO:0000313" key="1">
    <source>
        <dbReference type="EMBL" id="QOX64178.1"/>
    </source>
</evidence>
<sequence>MIDFNFSIPTEIKFGRGTHLETGTLVRGLGRKVLIHYGSDRISKSGLLEQIEGQLKQEGVAFVEWGGVRPNPSVEDARKAAQRCKAEGIDCILAIGGGSVVDSAKAIAMGARFDGDLWSIYCGEKPVPADPLPVGVVLTIPATGSEANGVSVLSNYELGDKAAIASPDSIPKFAVLNPELTLSIPQKETAIAAADIFSHCFERYFDLRRTSRIWDELCEGAMRTVAGITPSLLGDLKNYDLRSELMWSATVAHSNMLGPGGDFACHGLAHVLTVEFGIPHGAALALIMPAWSSYAYPHASKRFDQFAATVWGEADGLAGIEKLTEFLRALGLAASLGEWGVVEFDPEQLADKAFAHGQEYLGGGLMKITRSDAEAIYHKLVKRI</sequence>
<organism evidence="1 2">
    <name type="scientific">Anoxybacterium hadale</name>
    <dbReference type="NCBI Taxonomy" id="3408580"/>
    <lineage>
        <taxon>Bacteria</taxon>
        <taxon>Bacillati</taxon>
        <taxon>Bacillota</taxon>
        <taxon>Clostridia</taxon>
        <taxon>Peptostreptococcales</taxon>
        <taxon>Anaerovoracaceae</taxon>
        <taxon>Anoxybacterium</taxon>
    </lineage>
</organism>
<protein>
    <submittedName>
        <fullName evidence="1">Iron-containing alcohol dehydrogenase</fullName>
    </submittedName>
</protein>
<dbReference type="Proteomes" id="UP000594014">
    <property type="component" value="Chromosome"/>
</dbReference>
<proteinExistence type="predicted"/>
<name>A0ACD1AC57_9FIRM</name>
<reference evidence="1" key="1">
    <citation type="submission" date="2019-08" db="EMBL/GenBank/DDBJ databases">
        <title>Genome sequence of Clostridiales bacterium MT110.</title>
        <authorList>
            <person name="Cao J."/>
        </authorList>
    </citation>
    <scope>NUCLEOTIDE SEQUENCE</scope>
    <source>
        <strain evidence="1">MT110</strain>
    </source>
</reference>
<accession>A0ACD1AC57</accession>
<dbReference type="EMBL" id="CP042469">
    <property type="protein sequence ID" value="QOX64178.1"/>
    <property type="molecule type" value="Genomic_DNA"/>
</dbReference>
<evidence type="ECO:0000313" key="2">
    <source>
        <dbReference type="Proteomes" id="UP000594014"/>
    </source>
</evidence>
<keyword evidence="2" id="KW-1185">Reference proteome</keyword>
<gene>
    <name evidence="1" type="ORF">FRZ06_12930</name>
</gene>